<dbReference type="PROSITE" id="PS50015">
    <property type="entry name" value="SAP_B"/>
    <property type="match status" value="2"/>
</dbReference>
<reference evidence="5 6" key="1">
    <citation type="submission" date="2013-11" db="EMBL/GenBank/DDBJ databases">
        <title>Draft genome of the bovine lungworm Dictyocaulus viviparus.</title>
        <authorList>
            <person name="Mitreva M."/>
        </authorList>
    </citation>
    <scope>NUCLEOTIDE SEQUENCE [LARGE SCALE GENOMIC DNA]</scope>
    <source>
        <strain evidence="5 6">HannoverDv2000</strain>
    </source>
</reference>
<dbReference type="PANTHER" id="PTHR11480">
    <property type="entry name" value="SAPOSIN-RELATED"/>
    <property type="match status" value="1"/>
</dbReference>
<dbReference type="STRING" id="29172.A0A0D8Y5M5"/>
<dbReference type="PANTHER" id="PTHR11480:SF3">
    <property type="entry name" value="BCDNA.GH08312"/>
    <property type="match status" value="1"/>
</dbReference>
<organism evidence="5 6">
    <name type="scientific">Dictyocaulus viviparus</name>
    <name type="common">Bovine lungworm</name>
    <dbReference type="NCBI Taxonomy" id="29172"/>
    <lineage>
        <taxon>Eukaryota</taxon>
        <taxon>Metazoa</taxon>
        <taxon>Ecdysozoa</taxon>
        <taxon>Nematoda</taxon>
        <taxon>Chromadorea</taxon>
        <taxon>Rhabditida</taxon>
        <taxon>Rhabditina</taxon>
        <taxon>Rhabditomorpha</taxon>
        <taxon>Strongyloidea</taxon>
        <taxon>Metastrongylidae</taxon>
        <taxon>Dictyocaulus</taxon>
    </lineage>
</organism>
<dbReference type="SMART" id="SM00741">
    <property type="entry name" value="SapB"/>
    <property type="match status" value="3"/>
</dbReference>
<dbReference type="InterPro" id="IPR008138">
    <property type="entry name" value="SapB_2"/>
</dbReference>
<evidence type="ECO:0000256" key="2">
    <source>
        <dbReference type="ARBA" id="ARBA00023180"/>
    </source>
</evidence>
<dbReference type="OrthoDB" id="69496at2759"/>
<dbReference type="InterPro" id="IPR051428">
    <property type="entry name" value="Sphingo_Act-Surfact_Prot"/>
</dbReference>
<feature type="domain" description="Saposin B-type" evidence="4">
    <location>
        <begin position="157"/>
        <end position="239"/>
    </location>
</feature>
<evidence type="ECO:0000313" key="5">
    <source>
        <dbReference type="EMBL" id="KJH49861.1"/>
    </source>
</evidence>
<evidence type="ECO:0000256" key="1">
    <source>
        <dbReference type="ARBA" id="ARBA00023157"/>
    </source>
</evidence>
<dbReference type="InterPro" id="IPR011001">
    <property type="entry name" value="Saposin-like"/>
</dbReference>
<dbReference type="Proteomes" id="UP000053766">
    <property type="component" value="Unassembled WGS sequence"/>
</dbReference>
<keyword evidence="6" id="KW-1185">Reference proteome</keyword>
<gene>
    <name evidence="5" type="ORF">DICVIV_03972</name>
</gene>
<keyword evidence="2" id="KW-0325">Glycoprotein</keyword>
<dbReference type="AlphaFoldDB" id="A0A0D8Y5M5"/>
<evidence type="ECO:0000313" key="6">
    <source>
        <dbReference type="Proteomes" id="UP000053766"/>
    </source>
</evidence>
<evidence type="ECO:0000259" key="4">
    <source>
        <dbReference type="PROSITE" id="PS50015"/>
    </source>
</evidence>
<keyword evidence="1" id="KW-1015">Disulfide bond</keyword>
<sequence>MKEINCEAETSARPPPIIMKYTVLFALLAACSAFDKESMLKHNKISNEPAGIVSITSTCDECQKLVNRFKEAAEDPKKLAELKLLLNVFCHETSYVDECRMFVSRLDVIIKKLEPYLEDAHHVCKSFHMCSNSRLEAFHRIGLLYAKKAMNEVDGMNDFVCDECQFAARELKIIVEDKNKQKEIRDFLSRNLCLYLKRYQGMCDELIEQFLPEVFQELDSLLKDPRQACSDVGFCPHLSAPRKLNSMAAAIQALACDFILPSNFTASCNDFLTFYLPTVLYMTYEQFTPEGICTKIKSCDSISRE</sequence>
<dbReference type="Pfam" id="PF03489">
    <property type="entry name" value="SapB_2"/>
    <property type="match status" value="2"/>
</dbReference>
<dbReference type="Gene3D" id="1.10.225.10">
    <property type="entry name" value="Saposin-like"/>
    <property type="match status" value="3"/>
</dbReference>
<proteinExistence type="predicted"/>
<feature type="signal peptide" evidence="3">
    <location>
        <begin position="1"/>
        <end position="33"/>
    </location>
</feature>
<evidence type="ECO:0000256" key="3">
    <source>
        <dbReference type="SAM" id="SignalP"/>
    </source>
</evidence>
<keyword evidence="3" id="KW-0732">Signal</keyword>
<feature type="chain" id="PRO_5002336402" evidence="3">
    <location>
        <begin position="34"/>
        <end position="305"/>
    </location>
</feature>
<dbReference type="InterPro" id="IPR008139">
    <property type="entry name" value="SaposinB_dom"/>
</dbReference>
<dbReference type="SUPFAM" id="SSF47862">
    <property type="entry name" value="Saposin"/>
    <property type="match status" value="3"/>
</dbReference>
<reference evidence="6" key="2">
    <citation type="journal article" date="2016" name="Sci. Rep.">
        <title>Dictyocaulus viviparus genome, variome and transcriptome elucidate lungworm biology and support future intervention.</title>
        <authorList>
            <person name="McNulty S.N."/>
            <person name="Strube C."/>
            <person name="Rosa B.A."/>
            <person name="Martin J.C."/>
            <person name="Tyagi R."/>
            <person name="Choi Y.J."/>
            <person name="Wang Q."/>
            <person name="Hallsworth Pepin K."/>
            <person name="Zhang X."/>
            <person name="Ozersky P."/>
            <person name="Wilson R.K."/>
            <person name="Sternberg P.W."/>
            <person name="Gasser R.B."/>
            <person name="Mitreva M."/>
        </authorList>
    </citation>
    <scope>NUCLEOTIDE SEQUENCE [LARGE SCALE GENOMIC DNA]</scope>
    <source>
        <strain evidence="6">HannoverDv2000</strain>
    </source>
</reference>
<protein>
    <submittedName>
        <fullName evidence="5">Surfactant protein B</fullName>
    </submittedName>
</protein>
<accession>A0A0D8Y5M5</accession>
<dbReference type="PROSITE" id="PS51257">
    <property type="entry name" value="PROKAR_LIPOPROTEIN"/>
    <property type="match status" value="1"/>
</dbReference>
<name>A0A0D8Y5M5_DICVI</name>
<feature type="domain" description="Saposin B-type" evidence="4">
    <location>
        <begin position="55"/>
        <end position="134"/>
    </location>
</feature>
<dbReference type="EMBL" id="KN716221">
    <property type="protein sequence ID" value="KJH49861.1"/>
    <property type="molecule type" value="Genomic_DNA"/>
</dbReference>